<dbReference type="PROSITE" id="PS50893">
    <property type="entry name" value="ABC_TRANSPORTER_2"/>
    <property type="match status" value="1"/>
</dbReference>
<evidence type="ECO:0000256" key="2">
    <source>
        <dbReference type="ARBA" id="ARBA00022840"/>
    </source>
</evidence>
<dbReference type="Gene3D" id="3.40.50.300">
    <property type="entry name" value="P-loop containing nucleotide triphosphate hydrolases"/>
    <property type="match status" value="1"/>
</dbReference>
<dbReference type="InterPro" id="IPR050334">
    <property type="entry name" value="Molybdenum_import_ModC"/>
</dbReference>
<keyword evidence="1" id="KW-0547">Nucleotide-binding</keyword>
<organism evidence="4 5">
    <name type="scientific">Persicimonas caeni</name>
    <dbReference type="NCBI Taxonomy" id="2292766"/>
    <lineage>
        <taxon>Bacteria</taxon>
        <taxon>Deltaproteobacteria</taxon>
        <taxon>Bradymonadales</taxon>
        <taxon>Bradymonadaceae</taxon>
        <taxon>Persicimonas</taxon>
    </lineage>
</organism>
<dbReference type="PANTHER" id="PTHR43514">
    <property type="entry name" value="ABC TRANSPORTER I FAMILY MEMBER 10"/>
    <property type="match status" value="1"/>
</dbReference>
<dbReference type="GO" id="GO:0016887">
    <property type="term" value="F:ATP hydrolysis activity"/>
    <property type="evidence" value="ECO:0007669"/>
    <property type="project" value="InterPro"/>
</dbReference>
<dbReference type="GO" id="GO:0005524">
    <property type="term" value="F:ATP binding"/>
    <property type="evidence" value="ECO:0007669"/>
    <property type="project" value="UniProtKB-KW"/>
</dbReference>
<keyword evidence="5" id="KW-1185">Reference proteome</keyword>
<evidence type="ECO:0000259" key="3">
    <source>
        <dbReference type="PROSITE" id="PS50893"/>
    </source>
</evidence>
<dbReference type="InterPro" id="IPR003439">
    <property type="entry name" value="ABC_transporter-like_ATP-bd"/>
</dbReference>
<keyword evidence="2 4" id="KW-0067">ATP-binding</keyword>
<feature type="domain" description="ABC transporter" evidence="3">
    <location>
        <begin position="1"/>
        <end position="206"/>
    </location>
</feature>
<dbReference type="PANTHER" id="PTHR43514:SF4">
    <property type="entry name" value="ABC TRANSPORTER I FAMILY MEMBER 10"/>
    <property type="match status" value="1"/>
</dbReference>
<evidence type="ECO:0000256" key="1">
    <source>
        <dbReference type="ARBA" id="ARBA00022741"/>
    </source>
</evidence>
<dbReference type="AlphaFoldDB" id="A0A4Y6Q2L0"/>
<dbReference type="SUPFAM" id="SSF52540">
    <property type="entry name" value="P-loop containing nucleoside triphosphate hydrolases"/>
    <property type="match status" value="1"/>
</dbReference>
<dbReference type="InterPro" id="IPR027417">
    <property type="entry name" value="P-loop_NTPase"/>
</dbReference>
<protein>
    <submittedName>
        <fullName evidence="4">ATP-binding cassette domain-containing protein</fullName>
    </submittedName>
</protein>
<dbReference type="SMART" id="SM00382">
    <property type="entry name" value="AAA"/>
    <property type="match status" value="1"/>
</dbReference>
<accession>A0A5B8YDU0</accession>
<dbReference type="Proteomes" id="UP000315995">
    <property type="component" value="Chromosome"/>
</dbReference>
<dbReference type="PROSITE" id="PS00211">
    <property type="entry name" value="ABC_TRANSPORTER_1"/>
    <property type="match status" value="1"/>
</dbReference>
<dbReference type="Pfam" id="PF00005">
    <property type="entry name" value="ABC_tran"/>
    <property type="match status" value="1"/>
</dbReference>
<sequence length="207" mass="22735">MLDVDITLRRGRFELAAQMRTQVHRVAIVGASGAGKTSLLRVLAGLEDGVRGHVRFGEATWLDSAEGIALPAWQRGIGWVPQRALLFPHKDVRANLLDGASHDAPEAVAGMLGISDLLTRRPRNLSGGERQRVALGRALLREPKLLLLDEPFSALDRSLRGDVADAVLDYCDARTIPIVLVSHDERDVERVADEVWELSQGQLDRIT</sequence>
<dbReference type="OrthoDB" id="9809450at2"/>
<name>A0A4Y6Q2L0_PERCE</name>
<evidence type="ECO:0000313" key="5">
    <source>
        <dbReference type="Proteomes" id="UP000315995"/>
    </source>
</evidence>
<dbReference type="EMBL" id="CP041186">
    <property type="protein sequence ID" value="QDG54818.1"/>
    <property type="molecule type" value="Genomic_DNA"/>
</dbReference>
<accession>A0A4Y6Q2L0</accession>
<proteinExistence type="predicted"/>
<gene>
    <name evidence="4" type="ORF">FIV42_02440</name>
</gene>
<dbReference type="InterPro" id="IPR017871">
    <property type="entry name" value="ABC_transporter-like_CS"/>
</dbReference>
<reference evidence="4 5" key="1">
    <citation type="submission" date="2019-06" db="EMBL/GenBank/DDBJ databases">
        <title>Persicimonas caeni gen. nov., sp. nov., a predatory bacterium isolated from solar saltern.</title>
        <authorList>
            <person name="Wang S."/>
        </authorList>
    </citation>
    <scope>NUCLEOTIDE SEQUENCE [LARGE SCALE GENOMIC DNA]</scope>
    <source>
        <strain evidence="4 5">YN101</strain>
    </source>
</reference>
<evidence type="ECO:0000313" key="4">
    <source>
        <dbReference type="EMBL" id="QDG54818.1"/>
    </source>
</evidence>
<dbReference type="InterPro" id="IPR003593">
    <property type="entry name" value="AAA+_ATPase"/>
</dbReference>